<keyword evidence="3" id="KW-1185">Reference proteome</keyword>
<evidence type="ECO:0000256" key="1">
    <source>
        <dbReference type="SAM" id="Phobius"/>
    </source>
</evidence>
<accession>A0A8X7CI22</accession>
<keyword evidence="1" id="KW-1133">Transmembrane helix</keyword>
<name>A0A8X7CI22_9ARAC</name>
<protein>
    <submittedName>
        <fullName evidence="2">Uncharacterized protein</fullName>
    </submittedName>
</protein>
<dbReference type="EMBL" id="BMAV01020205">
    <property type="protein sequence ID" value="GFY73579.1"/>
    <property type="molecule type" value="Genomic_DNA"/>
</dbReference>
<gene>
    <name evidence="2" type="ORF">TNIN_474131</name>
</gene>
<evidence type="ECO:0000313" key="2">
    <source>
        <dbReference type="EMBL" id="GFY73579.1"/>
    </source>
</evidence>
<dbReference type="OrthoDB" id="6433557at2759"/>
<reference evidence="2" key="1">
    <citation type="submission" date="2020-08" db="EMBL/GenBank/DDBJ databases">
        <title>Multicomponent nature underlies the extraordinary mechanical properties of spider dragline silk.</title>
        <authorList>
            <person name="Kono N."/>
            <person name="Nakamura H."/>
            <person name="Mori M."/>
            <person name="Yoshida Y."/>
            <person name="Ohtoshi R."/>
            <person name="Malay A.D."/>
            <person name="Moran D.A.P."/>
            <person name="Tomita M."/>
            <person name="Numata K."/>
            <person name="Arakawa K."/>
        </authorList>
    </citation>
    <scope>NUCLEOTIDE SEQUENCE</scope>
</reference>
<organism evidence="2 3">
    <name type="scientific">Trichonephila inaurata madagascariensis</name>
    <dbReference type="NCBI Taxonomy" id="2747483"/>
    <lineage>
        <taxon>Eukaryota</taxon>
        <taxon>Metazoa</taxon>
        <taxon>Ecdysozoa</taxon>
        <taxon>Arthropoda</taxon>
        <taxon>Chelicerata</taxon>
        <taxon>Arachnida</taxon>
        <taxon>Araneae</taxon>
        <taxon>Araneomorphae</taxon>
        <taxon>Entelegynae</taxon>
        <taxon>Araneoidea</taxon>
        <taxon>Nephilidae</taxon>
        <taxon>Trichonephila</taxon>
        <taxon>Trichonephila inaurata</taxon>
    </lineage>
</organism>
<proteinExistence type="predicted"/>
<comment type="caution">
    <text evidence="2">The sequence shown here is derived from an EMBL/GenBank/DDBJ whole genome shotgun (WGS) entry which is preliminary data.</text>
</comment>
<keyword evidence="1" id="KW-0812">Transmembrane</keyword>
<keyword evidence="1" id="KW-0472">Membrane</keyword>
<evidence type="ECO:0000313" key="3">
    <source>
        <dbReference type="Proteomes" id="UP000886998"/>
    </source>
</evidence>
<sequence>MGGYVHIGNVIRFLEEAVAFYLEYNNLNWEPPSNSFGLICCYVPLFSRSIGTAITHHCMESLALEYEPDAYFDLNDSLQSSGSEAGMYIHNFVRRYMDFLPGESYYEYLCFICYICLLCVLAIIFERRDKVYLVILEAASVLYFSCNHHSHYINIAQAAIDYNLFHRAVHDESEDDGFFSASEDEEG</sequence>
<feature type="transmembrane region" description="Helical" evidence="1">
    <location>
        <begin position="105"/>
        <end position="125"/>
    </location>
</feature>
<dbReference type="Proteomes" id="UP000886998">
    <property type="component" value="Unassembled WGS sequence"/>
</dbReference>
<dbReference type="AlphaFoldDB" id="A0A8X7CI22"/>